<dbReference type="RefSeq" id="WP_165094178.1">
    <property type="nucleotide sequence ID" value="NZ_CP049056.1"/>
</dbReference>
<dbReference type="AlphaFoldDB" id="A0A7L5BXB5"/>
<sequence>MSTGICRPVCYAAAVVIAAVLASLISGAVFSLWGIVLFVLIGAGVGHFLPKLACGGGDRATAPARPAAPVTDLQSAATPERAPSAPEPVGPTVAAPAAPGAHWSTGVAADSGRKGVGGGQSGLKPSTLLTEEATLRDGVGAWRYSAPAVLAGVKA</sequence>
<proteinExistence type="predicted"/>
<feature type="compositionally biased region" description="Low complexity" evidence="1">
    <location>
        <begin position="90"/>
        <end position="101"/>
    </location>
</feature>
<feature type="compositionally biased region" description="Low complexity" evidence="1">
    <location>
        <begin position="59"/>
        <end position="69"/>
    </location>
</feature>
<evidence type="ECO:0000313" key="4">
    <source>
        <dbReference type="Proteomes" id="UP000503336"/>
    </source>
</evidence>
<organism evidence="3 4">
    <name type="scientific">Pikeienuella piscinae</name>
    <dbReference type="NCBI Taxonomy" id="2748098"/>
    <lineage>
        <taxon>Bacteria</taxon>
        <taxon>Pseudomonadati</taxon>
        <taxon>Pseudomonadota</taxon>
        <taxon>Alphaproteobacteria</taxon>
        <taxon>Rhodobacterales</taxon>
        <taxon>Paracoccaceae</taxon>
        <taxon>Pikeienuella</taxon>
    </lineage>
</organism>
<protein>
    <submittedName>
        <fullName evidence="3">Uncharacterized protein</fullName>
    </submittedName>
</protein>
<dbReference type="Proteomes" id="UP000503336">
    <property type="component" value="Chromosome"/>
</dbReference>
<keyword evidence="2" id="KW-1133">Transmembrane helix</keyword>
<keyword evidence="2" id="KW-0472">Membrane</keyword>
<name>A0A7L5BXB5_9RHOB</name>
<keyword evidence="4" id="KW-1185">Reference proteome</keyword>
<gene>
    <name evidence="3" type="ORF">G5B40_01545</name>
</gene>
<dbReference type="EMBL" id="CP049056">
    <property type="protein sequence ID" value="QIE54239.1"/>
    <property type="molecule type" value="Genomic_DNA"/>
</dbReference>
<accession>A0A7L5BXB5</accession>
<evidence type="ECO:0000256" key="2">
    <source>
        <dbReference type="SAM" id="Phobius"/>
    </source>
</evidence>
<feature type="transmembrane region" description="Helical" evidence="2">
    <location>
        <begin position="9"/>
        <end position="26"/>
    </location>
</feature>
<evidence type="ECO:0000256" key="1">
    <source>
        <dbReference type="SAM" id="MobiDB-lite"/>
    </source>
</evidence>
<keyword evidence="2" id="KW-0812">Transmembrane</keyword>
<reference evidence="3 4" key="1">
    <citation type="submission" date="2020-02" db="EMBL/GenBank/DDBJ databases">
        <title>complete genome sequence of Rhodobacteraceae bacterium.</title>
        <authorList>
            <person name="Park J."/>
            <person name="Kim Y.-S."/>
            <person name="Kim K.-H."/>
        </authorList>
    </citation>
    <scope>NUCLEOTIDE SEQUENCE [LARGE SCALE GENOMIC DNA]</scope>
    <source>
        <strain evidence="3 4">RR4-56</strain>
    </source>
</reference>
<dbReference type="KEGG" id="hdh:G5B40_01545"/>
<feature type="region of interest" description="Disordered" evidence="1">
    <location>
        <begin position="58"/>
        <end position="127"/>
    </location>
</feature>
<evidence type="ECO:0000313" key="3">
    <source>
        <dbReference type="EMBL" id="QIE54239.1"/>
    </source>
</evidence>